<keyword evidence="3" id="KW-0808">Transferase</keyword>
<evidence type="ECO:0000256" key="7">
    <source>
        <dbReference type="ARBA" id="ARBA00022771"/>
    </source>
</evidence>
<evidence type="ECO:0000256" key="8">
    <source>
        <dbReference type="ARBA" id="ARBA00022833"/>
    </source>
</evidence>
<dbReference type="EMBL" id="RWGX01000001">
    <property type="protein sequence ID" value="RVU89532.1"/>
    <property type="molecule type" value="Genomic_DNA"/>
</dbReference>
<protein>
    <recommendedName>
        <fullName evidence="10">Toprim domain-containing protein</fullName>
    </recommendedName>
</protein>
<dbReference type="InterPro" id="IPR036977">
    <property type="entry name" value="DNA_primase_Znf_CHC2"/>
</dbReference>
<dbReference type="InterPro" id="IPR036390">
    <property type="entry name" value="WH_DNA-bd_sf"/>
</dbReference>
<organism evidence="11">
    <name type="scientific">Flavobacterium columnare</name>
    <dbReference type="NCBI Taxonomy" id="996"/>
    <lineage>
        <taxon>Bacteria</taxon>
        <taxon>Pseudomonadati</taxon>
        <taxon>Bacteroidota</taxon>
        <taxon>Flavobacteriia</taxon>
        <taxon>Flavobacteriales</taxon>
        <taxon>Flavobacteriaceae</taxon>
        <taxon>Flavobacterium</taxon>
    </lineage>
</organism>
<dbReference type="GO" id="GO:0000428">
    <property type="term" value="C:DNA-directed RNA polymerase complex"/>
    <property type="evidence" value="ECO:0007669"/>
    <property type="project" value="UniProtKB-KW"/>
</dbReference>
<dbReference type="InterPro" id="IPR002694">
    <property type="entry name" value="Znf_CHC2"/>
</dbReference>
<evidence type="ECO:0000256" key="1">
    <source>
        <dbReference type="ARBA" id="ARBA00022478"/>
    </source>
</evidence>
<dbReference type="PANTHER" id="PTHR30313:SF2">
    <property type="entry name" value="DNA PRIMASE"/>
    <property type="match status" value="1"/>
</dbReference>
<proteinExistence type="predicted"/>
<dbReference type="SUPFAM" id="SSF57783">
    <property type="entry name" value="Zinc beta-ribbon"/>
    <property type="match status" value="1"/>
</dbReference>
<keyword evidence="5" id="KW-0235">DNA replication</keyword>
<evidence type="ECO:0000256" key="5">
    <source>
        <dbReference type="ARBA" id="ARBA00022705"/>
    </source>
</evidence>
<dbReference type="GO" id="GO:0008270">
    <property type="term" value="F:zinc ion binding"/>
    <property type="evidence" value="ECO:0007669"/>
    <property type="project" value="UniProtKB-KW"/>
</dbReference>
<keyword evidence="7" id="KW-0863">Zinc-finger</keyword>
<dbReference type="Gene3D" id="3.90.580.10">
    <property type="entry name" value="Zinc finger, CHC2-type domain"/>
    <property type="match status" value="1"/>
</dbReference>
<dbReference type="SUPFAM" id="SSF46785">
    <property type="entry name" value="Winged helix' DNA-binding domain"/>
    <property type="match status" value="1"/>
</dbReference>
<evidence type="ECO:0000256" key="6">
    <source>
        <dbReference type="ARBA" id="ARBA00022723"/>
    </source>
</evidence>
<sequence length="883" mass="101523">MTIQQLKQTLSLPQLLTHYNLTPNKHKLIKCPFHEDKKASLQINEDFYYCHGCAKKGDIIDWVQEFDKCTKKEAIDKCKSFLTPYQEPNKQITKPITMKTNPNFDKLFDQFNKCLLTNPKAMEYAKSRMLNPEETQIGFNDGKLFDKLKNCLIFPLRDKKGEIVSYYGRSVAETATSKHFYLSDRQGLYPRYPEKDTKKLILTEAVIDALTLGRAVMEAFESTNYKILSLYGVNGLTEEHIQAIKELKELNEIIFFFDGDKPGREATTKYTQILHEILPKITISEVQTPENEDINSLAVNYSFEALLQLLSERKKASPTPPKEGLLERKVLPNPFAQSLASPSFGGVGEALLSFENDKIKLEVLGKISSKDLSELRVTLAIYNLLKIDYPSRQNLNLYNDDQVEKVIRKVAEKLELGTRIINEGIQKLILQLEIYRQNATKKEKVATRYPLRTLTDKDTLESIELLKSSHLIENLIQILEETGLVGEGKNALFLYLILLSHKMKKTLHAVVQGTSGSGKSHLVSGVADCMYDQNKIKRFTRVTDKSFYNYGEFDLVNTGIILEDYDGLSEEAELAWRELQSNEKLSSSVSQKNEQTGDIKTGEKYVFGPIASLVATTKFRMYEDNESRVFIIAIDESDAQTERVLEYMAKKASGEITNEMETKNKQILQNICHLLQPYQVKNQYRLELPQNVKHRRRLTQMLHDFIAQVTILNQFRRQKSPLTPEGGTLESKVLPNPFAQSLGSPSFGGVGEALITEIEDLEIAVDLMFNSIVIKADELDGILRQFYENLKTYIEKKAKTLSKKPSDVDFTQREIRQFFNVSKTQMQRYFEELEQLEYITKTHVGKRNSYYYQIDFWDNIEKIRSEIRENLFQQIALYKNQGS</sequence>
<dbReference type="GO" id="GO:0003899">
    <property type="term" value="F:DNA-directed RNA polymerase activity"/>
    <property type="evidence" value="ECO:0007669"/>
    <property type="project" value="InterPro"/>
</dbReference>
<evidence type="ECO:0000313" key="11">
    <source>
        <dbReference type="EMBL" id="RVU89532.1"/>
    </source>
</evidence>
<keyword evidence="9" id="KW-0804">Transcription</keyword>
<dbReference type="Pfam" id="PF01807">
    <property type="entry name" value="Zn_ribbon_DnaG"/>
    <property type="match status" value="1"/>
</dbReference>
<dbReference type="AlphaFoldDB" id="A0AA94JPI1"/>
<evidence type="ECO:0000256" key="9">
    <source>
        <dbReference type="ARBA" id="ARBA00023163"/>
    </source>
</evidence>
<dbReference type="PANTHER" id="PTHR30313">
    <property type="entry name" value="DNA PRIMASE"/>
    <property type="match status" value="1"/>
</dbReference>
<dbReference type="InterPro" id="IPR006171">
    <property type="entry name" value="TOPRIM_dom"/>
</dbReference>
<evidence type="ECO:0000256" key="3">
    <source>
        <dbReference type="ARBA" id="ARBA00022679"/>
    </source>
</evidence>
<keyword evidence="4" id="KW-0548">Nucleotidyltransferase</keyword>
<keyword evidence="1" id="KW-0240">DNA-directed RNA polymerase</keyword>
<accession>A0AA94JPI1</accession>
<dbReference type="PROSITE" id="PS50880">
    <property type="entry name" value="TOPRIM"/>
    <property type="match status" value="1"/>
</dbReference>
<dbReference type="RefSeq" id="WP_127821595.1">
    <property type="nucleotide sequence ID" value="NZ_RWGX02000013.1"/>
</dbReference>
<dbReference type="SUPFAM" id="SSF56731">
    <property type="entry name" value="DNA primase core"/>
    <property type="match status" value="1"/>
</dbReference>
<keyword evidence="2" id="KW-0639">Primosome</keyword>
<dbReference type="GO" id="GO:0006269">
    <property type="term" value="P:DNA replication, synthesis of primer"/>
    <property type="evidence" value="ECO:0007669"/>
    <property type="project" value="UniProtKB-KW"/>
</dbReference>
<dbReference type="GO" id="GO:1990077">
    <property type="term" value="C:primosome complex"/>
    <property type="evidence" value="ECO:0007669"/>
    <property type="project" value="UniProtKB-KW"/>
</dbReference>
<dbReference type="GO" id="GO:0005737">
    <property type="term" value="C:cytoplasm"/>
    <property type="evidence" value="ECO:0007669"/>
    <property type="project" value="TreeGrafter"/>
</dbReference>
<comment type="caution">
    <text evidence="11">The sequence shown here is derived from an EMBL/GenBank/DDBJ whole genome shotgun (WGS) entry which is preliminary data.</text>
</comment>
<gene>
    <name evidence="11" type="ORF">EJB19_00170</name>
</gene>
<reference evidence="11" key="1">
    <citation type="submission" date="2018-12" db="EMBL/GenBank/DDBJ databases">
        <title>Draft genome sequence of Flaovobacterium columnare BGFS27 isolated from channel catfish in Alabama.</title>
        <authorList>
            <person name="Cai W."/>
            <person name="Arias C."/>
        </authorList>
    </citation>
    <scope>NUCLEOTIDE SEQUENCE [LARGE SCALE GENOMIC DNA]</scope>
    <source>
        <strain evidence="11">BGFS27</strain>
    </source>
</reference>
<evidence type="ECO:0000256" key="2">
    <source>
        <dbReference type="ARBA" id="ARBA00022515"/>
    </source>
</evidence>
<dbReference type="Gene3D" id="3.40.1360.10">
    <property type="match status" value="1"/>
</dbReference>
<evidence type="ECO:0000256" key="4">
    <source>
        <dbReference type="ARBA" id="ARBA00022695"/>
    </source>
</evidence>
<keyword evidence="6" id="KW-0479">Metal-binding</keyword>
<dbReference type="GO" id="GO:0003677">
    <property type="term" value="F:DNA binding"/>
    <property type="evidence" value="ECO:0007669"/>
    <property type="project" value="InterPro"/>
</dbReference>
<evidence type="ECO:0000259" key="10">
    <source>
        <dbReference type="PROSITE" id="PS50880"/>
    </source>
</evidence>
<feature type="domain" description="Toprim" evidence="10">
    <location>
        <begin position="198"/>
        <end position="289"/>
    </location>
</feature>
<keyword evidence="8" id="KW-0862">Zinc</keyword>
<name>A0AA94JPI1_9FLAO</name>
<dbReference type="InterPro" id="IPR050219">
    <property type="entry name" value="DnaG_primase"/>
</dbReference>
<dbReference type="Pfam" id="PF13155">
    <property type="entry name" value="Toprim_2"/>
    <property type="match status" value="1"/>
</dbReference>
<dbReference type="SMART" id="SM00400">
    <property type="entry name" value="ZnF_CHCC"/>
    <property type="match status" value="1"/>
</dbReference>